<proteinExistence type="predicted"/>
<protein>
    <submittedName>
        <fullName evidence="2">Membrane protein</fullName>
    </submittedName>
</protein>
<gene>
    <name evidence="2" type="ORF">LCPAC401_01210</name>
</gene>
<evidence type="ECO:0000313" key="2">
    <source>
        <dbReference type="EMBL" id="QBK92483.1"/>
    </source>
</evidence>
<accession>A0A481Z9A4</accession>
<keyword evidence="1" id="KW-0812">Transmembrane</keyword>
<evidence type="ECO:0000256" key="1">
    <source>
        <dbReference type="SAM" id="Phobius"/>
    </source>
</evidence>
<keyword evidence="1" id="KW-0472">Membrane</keyword>
<organism evidence="2">
    <name type="scientific">Pithovirus LCPAC401</name>
    <dbReference type="NCBI Taxonomy" id="2506595"/>
    <lineage>
        <taxon>Viruses</taxon>
        <taxon>Pithoviruses</taxon>
    </lineage>
</organism>
<dbReference type="EMBL" id="MK500578">
    <property type="protein sequence ID" value="QBK92483.1"/>
    <property type="molecule type" value="Genomic_DNA"/>
</dbReference>
<keyword evidence="1" id="KW-1133">Transmembrane helix</keyword>
<sequence>MISLKMNTFWYIIIAVLIVILTIFVALALGENFKSNSCINFNNPFCWSDWTCSEAQGGSPNDGTDKPAEKLQQVVLECDKVLRGDPDDLDFTLCENLWPGILPDGSI</sequence>
<feature type="transmembrane region" description="Helical" evidence="1">
    <location>
        <begin position="9"/>
        <end position="30"/>
    </location>
</feature>
<reference evidence="2" key="1">
    <citation type="journal article" date="2019" name="MBio">
        <title>Virus Genomes from Deep Sea Sediments Expand the Ocean Megavirome and Support Independent Origins of Viral Gigantism.</title>
        <authorList>
            <person name="Backstrom D."/>
            <person name="Yutin N."/>
            <person name="Jorgensen S.L."/>
            <person name="Dharamshi J."/>
            <person name="Homa F."/>
            <person name="Zaremba-Niedwiedzka K."/>
            <person name="Spang A."/>
            <person name="Wolf Y.I."/>
            <person name="Koonin E.V."/>
            <person name="Ettema T.J."/>
        </authorList>
    </citation>
    <scope>NUCLEOTIDE SEQUENCE</scope>
</reference>
<name>A0A481Z9A4_9VIRU</name>